<dbReference type="Pfam" id="PF07729">
    <property type="entry name" value="FCD"/>
    <property type="match status" value="1"/>
</dbReference>
<feature type="domain" description="HTH gntR-type" evidence="4">
    <location>
        <begin position="19"/>
        <end position="89"/>
    </location>
</feature>
<dbReference type="AlphaFoldDB" id="A0A7I7T8A8"/>
<dbReference type="KEGG" id="mhev:MHEL_37450"/>
<evidence type="ECO:0000256" key="1">
    <source>
        <dbReference type="ARBA" id="ARBA00023015"/>
    </source>
</evidence>
<organism evidence="5 6">
    <name type="scientific">Mycolicibacterium helvum</name>
    <dbReference type="NCBI Taxonomy" id="1534349"/>
    <lineage>
        <taxon>Bacteria</taxon>
        <taxon>Bacillati</taxon>
        <taxon>Actinomycetota</taxon>
        <taxon>Actinomycetes</taxon>
        <taxon>Mycobacteriales</taxon>
        <taxon>Mycobacteriaceae</taxon>
        <taxon>Mycolicibacterium</taxon>
    </lineage>
</organism>
<evidence type="ECO:0000259" key="4">
    <source>
        <dbReference type="PROSITE" id="PS50949"/>
    </source>
</evidence>
<dbReference type="InterPro" id="IPR011711">
    <property type="entry name" value="GntR_C"/>
</dbReference>
<dbReference type="CDD" id="cd07377">
    <property type="entry name" value="WHTH_GntR"/>
    <property type="match status" value="1"/>
</dbReference>
<gene>
    <name evidence="5" type="ORF">MHEL_37450</name>
</gene>
<dbReference type="PANTHER" id="PTHR43537">
    <property type="entry name" value="TRANSCRIPTIONAL REGULATOR, GNTR FAMILY"/>
    <property type="match status" value="1"/>
</dbReference>
<dbReference type="PRINTS" id="PR00035">
    <property type="entry name" value="HTHGNTR"/>
</dbReference>
<dbReference type="EMBL" id="AP022596">
    <property type="protein sequence ID" value="BBY65502.1"/>
    <property type="molecule type" value="Genomic_DNA"/>
</dbReference>
<dbReference type="InterPro" id="IPR036390">
    <property type="entry name" value="WH_DNA-bd_sf"/>
</dbReference>
<dbReference type="Pfam" id="PF00392">
    <property type="entry name" value="GntR"/>
    <property type="match status" value="1"/>
</dbReference>
<dbReference type="SMART" id="SM00345">
    <property type="entry name" value="HTH_GNTR"/>
    <property type="match status" value="1"/>
</dbReference>
<dbReference type="Proteomes" id="UP000467148">
    <property type="component" value="Chromosome"/>
</dbReference>
<evidence type="ECO:0000256" key="3">
    <source>
        <dbReference type="ARBA" id="ARBA00023163"/>
    </source>
</evidence>
<reference evidence="5 6" key="1">
    <citation type="journal article" date="2019" name="Emerg. Microbes Infect.">
        <title>Comprehensive subspecies identification of 175 nontuberculous mycobacteria species based on 7547 genomic profiles.</title>
        <authorList>
            <person name="Matsumoto Y."/>
            <person name="Kinjo T."/>
            <person name="Motooka D."/>
            <person name="Nabeya D."/>
            <person name="Jung N."/>
            <person name="Uechi K."/>
            <person name="Horii T."/>
            <person name="Iida T."/>
            <person name="Fujita J."/>
            <person name="Nakamura S."/>
        </authorList>
    </citation>
    <scope>NUCLEOTIDE SEQUENCE [LARGE SCALE GENOMIC DNA]</scope>
    <source>
        <strain evidence="5 6">JCM 30396</strain>
    </source>
</reference>
<dbReference type="Gene3D" id="1.20.120.530">
    <property type="entry name" value="GntR ligand-binding domain-like"/>
    <property type="match status" value="1"/>
</dbReference>
<dbReference type="PANTHER" id="PTHR43537:SF24">
    <property type="entry name" value="GLUCONATE OPERON TRANSCRIPTIONAL REPRESSOR"/>
    <property type="match status" value="1"/>
</dbReference>
<evidence type="ECO:0000313" key="5">
    <source>
        <dbReference type="EMBL" id="BBY65502.1"/>
    </source>
</evidence>
<dbReference type="SUPFAM" id="SSF48008">
    <property type="entry name" value="GntR ligand-binding domain-like"/>
    <property type="match status" value="1"/>
</dbReference>
<dbReference type="InterPro" id="IPR036388">
    <property type="entry name" value="WH-like_DNA-bd_sf"/>
</dbReference>
<dbReference type="RefSeq" id="WP_163749575.1">
    <property type="nucleotide sequence ID" value="NZ_AP022596.1"/>
</dbReference>
<dbReference type="PROSITE" id="PS50949">
    <property type="entry name" value="HTH_GNTR"/>
    <property type="match status" value="1"/>
</dbReference>
<evidence type="ECO:0000313" key="6">
    <source>
        <dbReference type="Proteomes" id="UP000467148"/>
    </source>
</evidence>
<dbReference type="GO" id="GO:0003700">
    <property type="term" value="F:DNA-binding transcription factor activity"/>
    <property type="evidence" value="ECO:0007669"/>
    <property type="project" value="InterPro"/>
</dbReference>
<dbReference type="InterPro" id="IPR000524">
    <property type="entry name" value="Tscrpt_reg_HTH_GntR"/>
</dbReference>
<keyword evidence="1" id="KW-0805">Transcription regulation</keyword>
<keyword evidence="3" id="KW-0804">Transcription</keyword>
<dbReference type="SUPFAM" id="SSF46785">
    <property type="entry name" value="Winged helix' DNA-binding domain"/>
    <property type="match status" value="1"/>
</dbReference>
<dbReference type="Gene3D" id="1.10.10.10">
    <property type="entry name" value="Winged helix-like DNA-binding domain superfamily/Winged helix DNA-binding domain"/>
    <property type="match status" value="1"/>
</dbReference>
<keyword evidence="2" id="KW-0238">DNA-binding</keyword>
<proteinExistence type="predicted"/>
<accession>A0A7I7T8A8</accession>
<dbReference type="SMART" id="SM00895">
    <property type="entry name" value="FCD"/>
    <property type="match status" value="1"/>
</dbReference>
<dbReference type="GO" id="GO:0003677">
    <property type="term" value="F:DNA binding"/>
    <property type="evidence" value="ECO:0007669"/>
    <property type="project" value="UniProtKB-KW"/>
</dbReference>
<evidence type="ECO:0000256" key="2">
    <source>
        <dbReference type="ARBA" id="ARBA00023125"/>
    </source>
</evidence>
<protein>
    <submittedName>
        <fullName evidence="5">Transcriptional regulator</fullName>
    </submittedName>
</protein>
<dbReference type="InterPro" id="IPR008920">
    <property type="entry name" value="TF_FadR/GntR_C"/>
</dbReference>
<keyword evidence="6" id="KW-1185">Reference proteome</keyword>
<sequence>MAHPDSVESDNLAGDRALRNPFEEALGQLVARIRAGELPAGSRLPPERDLSDELNVSRTTLRAVIRALQQAGLVRTQRGRSGGSFVLWQSDSDTAAQHRLSEQMKRRLLDMLRFRTVLEPGAAALAARRELSDEQVGMLQERLAAATCHGPEFRLADVELHSYIAELAECNALSEAIANVQLILNETLLQVVPFMGPALEHSHQQHAQIVAAICSGNAAKAHEVMHDHVGATEELIRTFLD</sequence>
<name>A0A7I7T8A8_9MYCO</name>